<protein>
    <submittedName>
        <fullName evidence="2">Uncharacterized protein</fullName>
    </submittedName>
</protein>
<gene>
    <name evidence="2" type="ORF">HUJ06_002892</name>
</gene>
<dbReference type="EMBL" id="DUZY01000007">
    <property type="protein sequence ID" value="DAD44662.1"/>
    <property type="molecule type" value="Genomic_DNA"/>
</dbReference>
<keyword evidence="1" id="KW-0812">Transmembrane</keyword>
<dbReference type="Proteomes" id="UP000607653">
    <property type="component" value="Unassembled WGS sequence"/>
</dbReference>
<comment type="caution">
    <text evidence="2">The sequence shown here is derived from an EMBL/GenBank/DDBJ whole genome shotgun (WGS) entry which is preliminary data.</text>
</comment>
<accession>A0A822ZHP1</accession>
<proteinExistence type="predicted"/>
<evidence type="ECO:0000256" key="1">
    <source>
        <dbReference type="SAM" id="Phobius"/>
    </source>
</evidence>
<dbReference type="AlphaFoldDB" id="A0A822ZHP1"/>
<organism evidence="2 3">
    <name type="scientific">Nelumbo nucifera</name>
    <name type="common">Sacred lotus</name>
    <dbReference type="NCBI Taxonomy" id="4432"/>
    <lineage>
        <taxon>Eukaryota</taxon>
        <taxon>Viridiplantae</taxon>
        <taxon>Streptophyta</taxon>
        <taxon>Embryophyta</taxon>
        <taxon>Tracheophyta</taxon>
        <taxon>Spermatophyta</taxon>
        <taxon>Magnoliopsida</taxon>
        <taxon>Proteales</taxon>
        <taxon>Nelumbonaceae</taxon>
        <taxon>Nelumbo</taxon>
    </lineage>
</organism>
<sequence>MEKLKEHFQGLRSKSKMQVETQISILNRKKNSWTKGSYPKIINKKLKLFIVLLLLCYTDLSVGIGSQVRLCVEESDSFDLKTFGYRESAMFTQAFIQ</sequence>
<evidence type="ECO:0000313" key="2">
    <source>
        <dbReference type="EMBL" id="DAD44662.1"/>
    </source>
</evidence>
<keyword evidence="3" id="KW-1185">Reference proteome</keyword>
<evidence type="ECO:0000313" key="3">
    <source>
        <dbReference type="Proteomes" id="UP000607653"/>
    </source>
</evidence>
<keyword evidence="1" id="KW-1133">Transmembrane helix</keyword>
<reference evidence="2 3" key="1">
    <citation type="journal article" date="2020" name="Mol. Biol. Evol.">
        <title>Distinct Expression and Methylation Patterns for Genes with Different Fates following a Single Whole-Genome Duplication in Flowering Plants.</title>
        <authorList>
            <person name="Shi T."/>
            <person name="Rahmani R.S."/>
            <person name="Gugger P.F."/>
            <person name="Wang M."/>
            <person name="Li H."/>
            <person name="Zhang Y."/>
            <person name="Li Z."/>
            <person name="Wang Q."/>
            <person name="Van de Peer Y."/>
            <person name="Marchal K."/>
            <person name="Chen J."/>
        </authorList>
    </citation>
    <scope>NUCLEOTIDE SEQUENCE [LARGE SCALE GENOMIC DNA]</scope>
    <source>
        <tissue evidence="2">Leaf</tissue>
    </source>
</reference>
<feature type="transmembrane region" description="Helical" evidence="1">
    <location>
        <begin position="48"/>
        <end position="68"/>
    </location>
</feature>
<keyword evidence="1" id="KW-0472">Membrane</keyword>
<name>A0A822ZHP1_NELNU</name>